<dbReference type="SUPFAM" id="SSF52540">
    <property type="entry name" value="P-loop containing nucleoside triphosphate hydrolases"/>
    <property type="match status" value="1"/>
</dbReference>
<dbReference type="GO" id="GO:0005524">
    <property type="term" value="F:ATP binding"/>
    <property type="evidence" value="ECO:0007669"/>
    <property type="project" value="UniProtKB-KW"/>
</dbReference>
<dbReference type="Pfam" id="PF00005">
    <property type="entry name" value="ABC_tran"/>
    <property type="match status" value="1"/>
</dbReference>
<comment type="similarity">
    <text evidence="1">Belongs to the ABC transporter superfamily.</text>
</comment>
<keyword evidence="5 8" id="KW-0067">ATP-binding</keyword>
<keyword evidence="3" id="KW-1003">Cell membrane</keyword>
<dbReference type="PANTHER" id="PTHR43820:SF8">
    <property type="entry name" value="ABC TRANSPORTER SUBSTRATE-BINDING PROTEIN"/>
    <property type="match status" value="1"/>
</dbReference>
<comment type="caution">
    <text evidence="8">The sequence shown here is derived from an EMBL/GenBank/DDBJ whole genome shotgun (WGS) entry which is preliminary data.</text>
</comment>
<dbReference type="InterPro" id="IPR052156">
    <property type="entry name" value="BCAA_Transport_ATP-bd_LivF"/>
</dbReference>
<reference evidence="8 9" key="1">
    <citation type="submission" date="2020-07" db="EMBL/GenBank/DDBJ databases">
        <authorList>
            <person name="Maaloum M."/>
        </authorList>
    </citation>
    <scope>NUCLEOTIDE SEQUENCE [LARGE SCALE GENOMIC DNA]</scope>
    <source>
        <strain evidence="8 9">GCS-AN-3</strain>
    </source>
</reference>
<keyword evidence="6" id="KW-0029">Amino-acid transport</keyword>
<keyword evidence="4" id="KW-0547">Nucleotide-binding</keyword>
<protein>
    <submittedName>
        <fullName evidence="8">ABC transporter ATP-binding protein</fullName>
    </submittedName>
</protein>
<gene>
    <name evidence="8" type="ORF">H0I39_07045</name>
</gene>
<evidence type="ECO:0000256" key="1">
    <source>
        <dbReference type="ARBA" id="ARBA00005417"/>
    </source>
</evidence>
<dbReference type="CDD" id="cd03224">
    <property type="entry name" value="ABC_TM1139_LivF_branched"/>
    <property type="match status" value="1"/>
</dbReference>
<dbReference type="GO" id="GO:0015658">
    <property type="term" value="F:branched-chain amino acid transmembrane transporter activity"/>
    <property type="evidence" value="ECO:0007669"/>
    <property type="project" value="TreeGrafter"/>
</dbReference>
<evidence type="ECO:0000259" key="7">
    <source>
        <dbReference type="PROSITE" id="PS50893"/>
    </source>
</evidence>
<evidence type="ECO:0000256" key="4">
    <source>
        <dbReference type="ARBA" id="ARBA00022741"/>
    </source>
</evidence>
<dbReference type="AlphaFoldDB" id="A0A853IWE9"/>
<name>A0A853IWE9_9BURK</name>
<evidence type="ECO:0000256" key="6">
    <source>
        <dbReference type="ARBA" id="ARBA00022970"/>
    </source>
</evidence>
<sequence length="284" mass="30879">MSQLVTEAPATAAAPAGAGAPLLVVNGIEVIYNHVILVLKGVSLTVPKSGIVAILGGNGAGKTTTLRAISNLLKGERGEVTKGSIEYKGERIEALTPADLVKRGVVQVMEGRHCFAHLTIEENLLTGAYTRTDKAEIARNLEKVYAYFPRLKTRRTSQAAYTSGGEQQMCAIGRALMCNPDMVLLDEPSMGLAPQIVEEVFNIVKDLNSKEKTTFLLAEQNTNMALKYADYGYIMESGRVVMDGKASDLASNEDVKEFYLGVGGGERKSFKDVKSYKRRKRWLA</sequence>
<accession>A0A853IWE9</accession>
<dbReference type="SMART" id="SM00382">
    <property type="entry name" value="AAA"/>
    <property type="match status" value="1"/>
</dbReference>
<dbReference type="PANTHER" id="PTHR43820">
    <property type="entry name" value="HIGH-AFFINITY BRANCHED-CHAIN AMINO ACID TRANSPORT ATP-BINDING PROTEIN LIVF"/>
    <property type="match status" value="1"/>
</dbReference>
<evidence type="ECO:0000313" key="9">
    <source>
        <dbReference type="Proteomes" id="UP000589716"/>
    </source>
</evidence>
<evidence type="ECO:0000256" key="3">
    <source>
        <dbReference type="ARBA" id="ARBA00022475"/>
    </source>
</evidence>
<dbReference type="RefSeq" id="WP_180550039.1">
    <property type="nucleotide sequence ID" value="NZ_JACCKX010000001.1"/>
</dbReference>
<evidence type="ECO:0000256" key="5">
    <source>
        <dbReference type="ARBA" id="ARBA00022840"/>
    </source>
</evidence>
<dbReference type="EMBL" id="JACCKX010000001">
    <property type="protein sequence ID" value="NZA01580.1"/>
    <property type="molecule type" value="Genomic_DNA"/>
</dbReference>
<keyword evidence="3" id="KW-0472">Membrane</keyword>
<dbReference type="GO" id="GO:0016887">
    <property type="term" value="F:ATP hydrolysis activity"/>
    <property type="evidence" value="ECO:0007669"/>
    <property type="project" value="InterPro"/>
</dbReference>
<feature type="domain" description="ABC transporter" evidence="7">
    <location>
        <begin position="23"/>
        <end position="262"/>
    </location>
</feature>
<dbReference type="InterPro" id="IPR027417">
    <property type="entry name" value="P-loop_NTPase"/>
</dbReference>
<dbReference type="InterPro" id="IPR003593">
    <property type="entry name" value="AAA+_ATPase"/>
</dbReference>
<keyword evidence="2" id="KW-0813">Transport</keyword>
<proteinExistence type="inferred from homology"/>
<dbReference type="Proteomes" id="UP000589716">
    <property type="component" value="Unassembled WGS sequence"/>
</dbReference>
<dbReference type="GO" id="GO:0015807">
    <property type="term" value="P:L-amino acid transport"/>
    <property type="evidence" value="ECO:0007669"/>
    <property type="project" value="TreeGrafter"/>
</dbReference>
<dbReference type="PROSITE" id="PS50893">
    <property type="entry name" value="ABC_TRANSPORTER_2"/>
    <property type="match status" value="1"/>
</dbReference>
<organism evidence="8 9">
    <name type="scientific">Ottowia beijingensis</name>
    <dbReference type="NCBI Taxonomy" id="1207057"/>
    <lineage>
        <taxon>Bacteria</taxon>
        <taxon>Pseudomonadati</taxon>
        <taxon>Pseudomonadota</taxon>
        <taxon>Betaproteobacteria</taxon>
        <taxon>Burkholderiales</taxon>
        <taxon>Comamonadaceae</taxon>
        <taxon>Ottowia</taxon>
    </lineage>
</organism>
<keyword evidence="9" id="KW-1185">Reference proteome</keyword>
<evidence type="ECO:0000256" key="2">
    <source>
        <dbReference type="ARBA" id="ARBA00022448"/>
    </source>
</evidence>
<evidence type="ECO:0000313" key="8">
    <source>
        <dbReference type="EMBL" id="NZA01580.1"/>
    </source>
</evidence>
<dbReference type="Gene3D" id="3.40.50.300">
    <property type="entry name" value="P-loop containing nucleotide triphosphate hydrolases"/>
    <property type="match status" value="1"/>
</dbReference>
<dbReference type="InterPro" id="IPR003439">
    <property type="entry name" value="ABC_transporter-like_ATP-bd"/>
</dbReference>